<evidence type="ECO:0000313" key="4">
    <source>
        <dbReference type="Proteomes" id="UP001160301"/>
    </source>
</evidence>
<sequence length="402" mass="42614">MYLRLAWLVLVLLLVPRLARADDGPSSSPSTSSAAVRAARFAELSRKGDKARAAGRLSEAVEAYSDALQIRDDARIRGRLGLIALEGGAIAEAVQHLFLAFIDGHDIPPSERRQIVAAFERARPQVCRLDITVSHLGAEVWIDGELEPASIGRNDFYVFVKPGRHEIRARLSGFKDAVQTVDASKGGRETVPLLVLEPIPPPSSSSSAPPSAPAMPAAAIPPSTTPSKSPNPRSPSPPPRRWTPFVGTTVVYSALSPLPAMGLVASSEWPAGEVVSWRLDVRGAFSPRDESTAVSGALIGVWPGVCGTVRWFSGCLLASGGALHRSRVAPRTPPFSEWYRFGGFGAGGIATVPLGPLKLRIALDAVVLMDAYPLGIGGLRGERTSWSSSQIMAGLSVMAAVR</sequence>
<evidence type="ECO:0008006" key="5">
    <source>
        <dbReference type="Google" id="ProtNLM"/>
    </source>
</evidence>
<dbReference type="Proteomes" id="UP001160301">
    <property type="component" value="Unassembled WGS sequence"/>
</dbReference>
<comment type="caution">
    <text evidence="3">The sequence shown here is derived from an EMBL/GenBank/DDBJ whole genome shotgun (WGS) entry which is preliminary data.</text>
</comment>
<name>A0ABT6NKM9_9BACT</name>
<organism evidence="3 4">
    <name type="scientific">Polyangium sorediatum</name>
    <dbReference type="NCBI Taxonomy" id="889274"/>
    <lineage>
        <taxon>Bacteria</taxon>
        <taxon>Pseudomonadati</taxon>
        <taxon>Myxococcota</taxon>
        <taxon>Polyangia</taxon>
        <taxon>Polyangiales</taxon>
        <taxon>Polyangiaceae</taxon>
        <taxon>Polyangium</taxon>
    </lineage>
</organism>
<evidence type="ECO:0000313" key="3">
    <source>
        <dbReference type="EMBL" id="MDI1428795.1"/>
    </source>
</evidence>
<feature type="compositionally biased region" description="Low complexity" evidence="1">
    <location>
        <begin position="204"/>
        <end position="231"/>
    </location>
</feature>
<reference evidence="3 4" key="1">
    <citation type="submission" date="2023-04" db="EMBL/GenBank/DDBJ databases">
        <title>The genome sequence of Polyangium sorediatum DSM14670.</title>
        <authorList>
            <person name="Zhang X."/>
        </authorList>
    </citation>
    <scope>NUCLEOTIDE SEQUENCE [LARGE SCALE GENOMIC DNA]</scope>
    <source>
        <strain evidence="3 4">DSM 14670</strain>
    </source>
</reference>
<dbReference type="RefSeq" id="WP_136967292.1">
    <property type="nucleotide sequence ID" value="NZ_JARZHI010000003.1"/>
</dbReference>
<feature type="chain" id="PRO_5046705033" description="PEGA domain-containing protein" evidence="2">
    <location>
        <begin position="22"/>
        <end position="402"/>
    </location>
</feature>
<dbReference type="EMBL" id="JARZHI010000003">
    <property type="protein sequence ID" value="MDI1428795.1"/>
    <property type="molecule type" value="Genomic_DNA"/>
</dbReference>
<gene>
    <name evidence="3" type="ORF">QHF89_04795</name>
</gene>
<keyword evidence="2" id="KW-0732">Signal</keyword>
<protein>
    <recommendedName>
        <fullName evidence="5">PEGA domain-containing protein</fullName>
    </recommendedName>
</protein>
<feature type="region of interest" description="Disordered" evidence="1">
    <location>
        <begin position="195"/>
        <end position="242"/>
    </location>
</feature>
<feature type="compositionally biased region" description="Pro residues" evidence="1">
    <location>
        <begin position="232"/>
        <end position="241"/>
    </location>
</feature>
<proteinExistence type="predicted"/>
<feature type="signal peptide" evidence="2">
    <location>
        <begin position="1"/>
        <end position="21"/>
    </location>
</feature>
<keyword evidence="4" id="KW-1185">Reference proteome</keyword>
<accession>A0ABT6NKM9</accession>
<evidence type="ECO:0000256" key="2">
    <source>
        <dbReference type="SAM" id="SignalP"/>
    </source>
</evidence>
<evidence type="ECO:0000256" key="1">
    <source>
        <dbReference type="SAM" id="MobiDB-lite"/>
    </source>
</evidence>